<gene>
    <name evidence="1" type="ORF">dnm_032350</name>
</gene>
<evidence type="ECO:0000313" key="1">
    <source>
        <dbReference type="EMBL" id="QTA87205.1"/>
    </source>
</evidence>
<dbReference type="EMBL" id="CP061800">
    <property type="protein sequence ID" value="QTA87205.1"/>
    <property type="molecule type" value="Genomic_DNA"/>
</dbReference>
<dbReference type="AlphaFoldDB" id="A0A975BLB2"/>
<keyword evidence="2" id="KW-1185">Reference proteome</keyword>
<accession>A0A975BLB2</accession>
<sequence length="43" mass="4870">MAKNSPELLFKHALSETLKGTKPFHLLMNYVALSVSDENHNNE</sequence>
<dbReference type="KEGG" id="dmm:dnm_032350"/>
<dbReference type="Proteomes" id="UP000663722">
    <property type="component" value="Chromosome"/>
</dbReference>
<reference evidence="1" key="1">
    <citation type="journal article" date="2021" name="Microb. Physiol.">
        <title>Proteogenomic Insights into the Physiology of Marine, Sulfate-Reducing, Filamentous Desulfonema limicola and Desulfonema magnum.</title>
        <authorList>
            <person name="Schnaars V."/>
            <person name="Wohlbrand L."/>
            <person name="Scheve S."/>
            <person name="Hinrichs C."/>
            <person name="Reinhardt R."/>
            <person name="Rabus R."/>
        </authorList>
    </citation>
    <scope>NUCLEOTIDE SEQUENCE</scope>
    <source>
        <strain evidence="1">4be13</strain>
    </source>
</reference>
<protein>
    <submittedName>
        <fullName evidence="1">Uncharacterized protein</fullName>
    </submittedName>
</protein>
<proteinExistence type="predicted"/>
<evidence type="ECO:0000313" key="2">
    <source>
        <dbReference type="Proteomes" id="UP000663722"/>
    </source>
</evidence>
<organism evidence="1 2">
    <name type="scientific">Desulfonema magnum</name>
    <dbReference type="NCBI Taxonomy" id="45655"/>
    <lineage>
        <taxon>Bacteria</taxon>
        <taxon>Pseudomonadati</taxon>
        <taxon>Thermodesulfobacteriota</taxon>
        <taxon>Desulfobacteria</taxon>
        <taxon>Desulfobacterales</taxon>
        <taxon>Desulfococcaceae</taxon>
        <taxon>Desulfonema</taxon>
    </lineage>
</organism>
<name>A0A975BLB2_9BACT</name>